<dbReference type="InterPro" id="IPR013525">
    <property type="entry name" value="ABC2_TM"/>
</dbReference>
<dbReference type="PANTHER" id="PTHR43077">
    <property type="entry name" value="TRANSPORT PERMEASE YVFS-RELATED"/>
    <property type="match status" value="1"/>
</dbReference>
<evidence type="ECO:0000259" key="6">
    <source>
        <dbReference type="Pfam" id="PF12698"/>
    </source>
</evidence>
<dbReference type="InterPro" id="IPR051328">
    <property type="entry name" value="T7SS_ABC-Transporter"/>
</dbReference>
<name>A0ABS7K7A3_9BACI</name>
<keyword evidence="2 5" id="KW-0812">Transmembrane</keyword>
<evidence type="ECO:0000256" key="1">
    <source>
        <dbReference type="ARBA" id="ARBA00004141"/>
    </source>
</evidence>
<feature type="transmembrane region" description="Helical" evidence="5">
    <location>
        <begin position="697"/>
        <end position="716"/>
    </location>
</feature>
<evidence type="ECO:0000256" key="3">
    <source>
        <dbReference type="ARBA" id="ARBA00022989"/>
    </source>
</evidence>
<feature type="transmembrane region" description="Helical" evidence="5">
    <location>
        <begin position="20"/>
        <end position="42"/>
    </location>
</feature>
<dbReference type="SUPFAM" id="SSF58104">
    <property type="entry name" value="Methyl-accepting chemotaxis protein (MCP) signaling domain"/>
    <property type="match status" value="1"/>
</dbReference>
<proteinExistence type="predicted"/>
<dbReference type="NCBIfam" id="TIGR03057">
    <property type="entry name" value="xxxLxxG_by_4"/>
    <property type="match status" value="5"/>
</dbReference>
<gene>
    <name evidence="7" type="ORF">H0185_15155</name>
</gene>
<dbReference type="RefSeq" id="WP_221874356.1">
    <property type="nucleotide sequence ID" value="NZ_JACWFH010000019.1"/>
</dbReference>
<dbReference type="EMBL" id="JACWFH010000019">
    <property type="protein sequence ID" value="MBY0098136.1"/>
    <property type="molecule type" value="Genomic_DNA"/>
</dbReference>
<evidence type="ECO:0000256" key="2">
    <source>
        <dbReference type="ARBA" id="ARBA00022692"/>
    </source>
</evidence>
<dbReference type="Gene3D" id="3.40.1710.10">
    <property type="entry name" value="abc type-2 transporter like domain"/>
    <property type="match status" value="1"/>
</dbReference>
<feature type="transmembrane region" description="Helical" evidence="5">
    <location>
        <begin position="637"/>
        <end position="660"/>
    </location>
</feature>
<sequence>MKNSLFVSEWKQIFSNRKVLIPILAVICVPILYAGMFLWAFWDPYAQLEDLPVAVINQDQGADFEGEQLALGDRLVDNLRENDSFQFHFVSKEEGYQDLENNEYYMVIEIPDNFSENATTLLDQEPEKLSLKYVPNESHNFLSAQIGETAISEIKSVISKEVTATYAETIFDKVTEMADGFAQASDGAGELNDGVSKLNDGANTLTENLETLASKSIEFNEGLGKVKTGSGDVANGVDELATGVNQLSQGSNKLLAASKQLQTGSDQLVSGLAEANAGISEMDSKLPELVAGTNQVQSGLKEFQKELPGQLATAIGGQMEDSVNQMSAGLDQLETELSSQLSAGIAAQISSQQTAQMTQLFEALQKANVDPATLQAIQQQLAASAPSQAELEKQLKTGISQGLNQGFSQYKTAVGEQFEGSTSTIETKIKAAVDPTFNKLVQGVTTINENQVKLQDGVHQLASGSSQLSEGASKLAAGQNEYVSNFAQFDGKLASANAGATKLATGANDLNSGMNQLADGSSKISDGTNQLADGSKQLVDGTSQVEDGTNELKDKLADAAGQAGSVKADEKTYDMMGEPVKVEKEAINEVPNYGTGFAPYFLSLGLFVGALLISIVYQLKMPSVQPKNGFAWFIGKFGVLAIIGAIQAVIADIILLLGLGLEVQSIPLFILTSMIISFTFMALVQFFVTLFGDPGRFMAILVLIFQLTTSAGTFPLELIPRALQPINALLPMTYSVQALKAVVSSGDYAYMWQNNAILLAFMLGFAVLTTIYFMIQHKSKRDLLPEQNAAA</sequence>
<reference evidence="7 8" key="1">
    <citation type="submission" date="2020-07" db="EMBL/GenBank/DDBJ databases">
        <title>Fungal Genomes of the International Space Station.</title>
        <authorList>
            <person name="Seuylemezian A."/>
            <person name="Singh N.K."/>
            <person name="Wood J."/>
            <person name="Venkateswaran K."/>
        </authorList>
    </citation>
    <scope>NUCLEOTIDE SEQUENCE [LARGE SCALE GENOMIC DNA]</scope>
    <source>
        <strain evidence="7 8">PL-B2</strain>
    </source>
</reference>
<dbReference type="Pfam" id="PF12698">
    <property type="entry name" value="ABC2_membrane_3"/>
    <property type="match status" value="1"/>
</dbReference>
<dbReference type="InterPro" id="IPR023908">
    <property type="entry name" value="xxxLxxG_rpt"/>
</dbReference>
<evidence type="ECO:0000256" key="5">
    <source>
        <dbReference type="SAM" id="Phobius"/>
    </source>
</evidence>
<comment type="caution">
    <text evidence="7">The sequence shown here is derived from an EMBL/GenBank/DDBJ whole genome shotgun (WGS) entry which is preliminary data.</text>
</comment>
<dbReference type="InterPro" id="IPR017501">
    <property type="entry name" value="Phage_infect_YhgE_C"/>
</dbReference>
<organism evidence="7 8">
    <name type="scientific">Mesobacillus maritimus</name>
    <dbReference type="NCBI Taxonomy" id="1643336"/>
    <lineage>
        <taxon>Bacteria</taxon>
        <taxon>Bacillati</taxon>
        <taxon>Bacillota</taxon>
        <taxon>Bacilli</taxon>
        <taxon>Bacillales</taxon>
        <taxon>Bacillaceae</taxon>
        <taxon>Mesobacillus</taxon>
    </lineage>
</organism>
<dbReference type="NCBIfam" id="TIGR03061">
    <property type="entry name" value="pip_yhgE_Nterm"/>
    <property type="match status" value="1"/>
</dbReference>
<dbReference type="PANTHER" id="PTHR43077:SF5">
    <property type="entry name" value="PHAGE INFECTION PROTEIN"/>
    <property type="match status" value="1"/>
</dbReference>
<feature type="transmembrane region" description="Helical" evidence="5">
    <location>
        <begin position="597"/>
        <end position="617"/>
    </location>
</feature>
<protein>
    <submittedName>
        <fullName evidence="7">YhgE/Pip domain-containing protein</fullName>
    </submittedName>
</protein>
<feature type="domain" description="ABC-2 type transporter transmembrane" evidence="6">
    <location>
        <begin position="25"/>
        <end position="160"/>
    </location>
</feature>
<evidence type="ECO:0000256" key="4">
    <source>
        <dbReference type="ARBA" id="ARBA00023136"/>
    </source>
</evidence>
<keyword evidence="3 5" id="KW-1133">Transmembrane helix</keyword>
<dbReference type="Gene3D" id="1.10.287.950">
    <property type="entry name" value="Methyl-accepting chemotaxis protein"/>
    <property type="match status" value="1"/>
</dbReference>
<keyword evidence="4 5" id="KW-0472">Membrane</keyword>
<evidence type="ECO:0000313" key="8">
    <source>
        <dbReference type="Proteomes" id="UP000769780"/>
    </source>
</evidence>
<evidence type="ECO:0000313" key="7">
    <source>
        <dbReference type="EMBL" id="MBY0098136.1"/>
    </source>
</evidence>
<dbReference type="InterPro" id="IPR017500">
    <property type="entry name" value="Phage_infect_YhgE_N"/>
</dbReference>
<dbReference type="Proteomes" id="UP000769780">
    <property type="component" value="Unassembled WGS sequence"/>
</dbReference>
<feature type="transmembrane region" description="Helical" evidence="5">
    <location>
        <begin position="756"/>
        <end position="775"/>
    </location>
</feature>
<accession>A0ABS7K7A3</accession>
<dbReference type="NCBIfam" id="TIGR03062">
    <property type="entry name" value="pip_yhgE_Cterm"/>
    <property type="match status" value="1"/>
</dbReference>
<keyword evidence="8" id="KW-1185">Reference proteome</keyword>
<feature type="transmembrane region" description="Helical" evidence="5">
    <location>
        <begin position="666"/>
        <end position="690"/>
    </location>
</feature>
<comment type="subcellular location">
    <subcellularLocation>
        <location evidence="1">Membrane</location>
        <topology evidence="1">Multi-pass membrane protein</topology>
    </subcellularLocation>
</comment>